<organism evidence="2 3">
    <name type="scientific">Chelonia mydas</name>
    <name type="common">Green sea-turtle</name>
    <name type="synonym">Chelonia agassizi</name>
    <dbReference type="NCBI Taxonomy" id="8469"/>
    <lineage>
        <taxon>Eukaryota</taxon>
        <taxon>Metazoa</taxon>
        <taxon>Chordata</taxon>
        <taxon>Craniata</taxon>
        <taxon>Vertebrata</taxon>
        <taxon>Euteleostomi</taxon>
        <taxon>Archelosauria</taxon>
        <taxon>Testudinata</taxon>
        <taxon>Testudines</taxon>
        <taxon>Cryptodira</taxon>
        <taxon>Durocryptodira</taxon>
        <taxon>Americhelydia</taxon>
        <taxon>Chelonioidea</taxon>
        <taxon>Cheloniidae</taxon>
        <taxon>Chelonia</taxon>
    </lineage>
</organism>
<dbReference type="EMBL" id="KB479743">
    <property type="protein sequence ID" value="EMP42025.1"/>
    <property type="molecule type" value="Genomic_DNA"/>
</dbReference>
<dbReference type="Proteomes" id="UP000031443">
    <property type="component" value="Unassembled WGS sequence"/>
</dbReference>
<accession>M7C1I1</accession>
<sequence>MSDASPSPETLPSLPFASYPEESPSQLIASYPEEPMVCDPLEDAGRTQALEEEALKLGSLMQVQVKHIALQVPFYFKIVSTDSSLFDDLQMQGQGVIPRKAVDIGHLATKHEATIISVESCPPCGTGARTAEEYADKSHQHVMFGSRVIPYDPN</sequence>
<feature type="region of interest" description="Disordered" evidence="1">
    <location>
        <begin position="1"/>
        <end position="25"/>
    </location>
</feature>
<gene>
    <name evidence="2" type="ORF">UY3_00742</name>
</gene>
<evidence type="ECO:0000313" key="3">
    <source>
        <dbReference type="Proteomes" id="UP000031443"/>
    </source>
</evidence>
<evidence type="ECO:0000256" key="1">
    <source>
        <dbReference type="SAM" id="MobiDB-lite"/>
    </source>
</evidence>
<dbReference type="AlphaFoldDB" id="M7C1I1"/>
<keyword evidence="3" id="KW-1185">Reference proteome</keyword>
<evidence type="ECO:0000313" key="2">
    <source>
        <dbReference type="EMBL" id="EMP42025.1"/>
    </source>
</evidence>
<protein>
    <submittedName>
        <fullName evidence="2">Uncharacterized protein</fullName>
    </submittedName>
</protein>
<feature type="compositionally biased region" description="Polar residues" evidence="1">
    <location>
        <begin position="1"/>
        <end position="10"/>
    </location>
</feature>
<reference evidence="3" key="1">
    <citation type="journal article" date="2013" name="Nat. Genet.">
        <title>The draft genomes of soft-shell turtle and green sea turtle yield insights into the development and evolution of the turtle-specific body plan.</title>
        <authorList>
            <person name="Wang Z."/>
            <person name="Pascual-Anaya J."/>
            <person name="Zadissa A."/>
            <person name="Li W."/>
            <person name="Niimura Y."/>
            <person name="Huang Z."/>
            <person name="Li C."/>
            <person name="White S."/>
            <person name="Xiong Z."/>
            <person name="Fang D."/>
            <person name="Wang B."/>
            <person name="Ming Y."/>
            <person name="Chen Y."/>
            <person name="Zheng Y."/>
            <person name="Kuraku S."/>
            <person name="Pignatelli M."/>
            <person name="Herrero J."/>
            <person name="Beal K."/>
            <person name="Nozawa M."/>
            <person name="Li Q."/>
            <person name="Wang J."/>
            <person name="Zhang H."/>
            <person name="Yu L."/>
            <person name="Shigenobu S."/>
            <person name="Wang J."/>
            <person name="Liu J."/>
            <person name="Flicek P."/>
            <person name="Searle S."/>
            <person name="Wang J."/>
            <person name="Kuratani S."/>
            <person name="Yin Y."/>
            <person name="Aken B."/>
            <person name="Zhang G."/>
            <person name="Irie N."/>
        </authorList>
    </citation>
    <scope>NUCLEOTIDE SEQUENCE [LARGE SCALE GENOMIC DNA]</scope>
</reference>
<name>M7C1I1_CHEMY</name>
<proteinExistence type="predicted"/>